<protein>
    <recommendedName>
        <fullName evidence="2">CheR-type methyltransferase domain-containing protein</fullName>
    </recommendedName>
</protein>
<evidence type="ECO:0000256" key="1">
    <source>
        <dbReference type="SAM" id="MobiDB-lite"/>
    </source>
</evidence>
<dbReference type="InterPro" id="IPR022642">
    <property type="entry name" value="CheR_C"/>
</dbReference>
<evidence type="ECO:0000313" key="3">
    <source>
        <dbReference type="EMBL" id="CAE8612257.1"/>
    </source>
</evidence>
<accession>A0A813FPF1</accession>
<dbReference type="Gene3D" id="3.40.50.150">
    <property type="entry name" value="Vaccinia Virus protein VP39"/>
    <property type="match status" value="1"/>
</dbReference>
<dbReference type="InterPro" id="IPR029063">
    <property type="entry name" value="SAM-dependent_MTases_sf"/>
</dbReference>
<dbReference type="InterPro" id="IPR000780">
    <property type="entry name" value="CheR_MeTrfase"/>
</dbReference>
<dbReference type="Pfam" id="PF01739">
    <property type="entry name" value="CheR"/>
    <property type="match status" value="1"/>
</dbReference>
<feature type="region of interest" description="Disordered" evidence="1">
    <location>
        <begin position="33"/>
        <end position="138"/>
    </location>
</feature>
<organism evidence="3 4">
    <name type="scientific">Polarella glacialis</name>
    <name type="common">Dinoflagellate</name>
    <dbReference type="NCBI Taxonomy" id="89957"/>
    <lineage>
        <taxon>Eukaryota</taxon>
        <taxon>Sar</taxon>
        <taxon>Alveolata</taxon>
        <taxon>Dinophyceae</taxon>
        <taxon>Suessiales</taxon>
        <taxon>Suessiaceae</taxon>
        <taxon>Polarella</taxon>
    </lineage>
</organism>
<dbReference type="PANTHER" id="PTHR24422:SF27">
    <property type="entry name" value="PROTEIN-GLUTAMATE O-METHYLTRANSFERASE"/>
    <property type="match status" value="1"/>
</dbReference>
<reference evidence="3" key="1">
    <citation type="submission" date="2021-02" db="EMBL/GenBank/DDBJ databases">
        <authorList>
            <person name="Dougan E. K."/>
            <person name="Rhodes N."/>
            <person name="Thang M."/>
            <person name="Chan C."/>
        </authorList>
    </citation>
    <scope>NUCLEOTIDE SEQUENCE</scope>
</reference>
<dbReference type="SUPFAM" id="SSF53335">
    <property type="entry name" value="S-adenosyl-L-methionine-dependent methyltransferases"/>
    <property type="match status" value="2"/>
</dbReference>
<dbReference type="PROSITE" id="PS50123">
    <property type="entry name" value="CHER"/>
    <property type="match status" value="1"/>
</dbReference>
<dbReference type="PANTHER" id="PTHR24422">
    <property type="entry name" value="CHEMOTAXIS PROTEIN METHYLTRANSFERASE"/>
    <property type="match status" value="1"/>
</dbReference>
<dbReference type="EMBL" id="CAJNNV010025103">
    <property type="protein sequence ID" value="CAE8612257.1"/>
    <property type="molecule type" value="Genomic_DNA"/>
</dbReference>
<evidence type="ECO:0000259" key="2">
    <source>
        <dbReference type="PROSITE" id="PS50123"/>
    </source>
</evidence>
<comment type="caution">
    <text evidence="3">The sequence shown here is derived from an EMBL/GenBank/DDBJ whole genome shotgun (WGS) entry which is preliminary data.</text>
</comment>
<sequence length="502" mass="54346">MSVASRKATASESLLRLSKASCKGYAPSSFLAKVGYPRRESSTSGAVARQRNESQPRRSRRSVSLPPSKQSIALPEPTRSETLVVGGGAQKDACCVQADEDDDDDDESESEEEEEPRGAPGGPPVALPGRRSVARTEGPPAGWEELLKKATAALGLRWAAYWSLRRVLWERLGRRMEAVGCGGDLAAYESLLGLGAGDASEPGSSELQRLQESVLQIDISRFFRTGSLWQYLLSAVLPELLQRCAANGEPCRCWVMGAGLGEEVYSLKACWELGLGHVVPEDGRLPELQIVVSEISRDGLAFAKAGDYAASQGPLKRCKQGEWAAWASSGAETFREVPEPWLTQMFSAQARGSMRISRRLRSNILWRCESWDAPLEDGSWLDEVGGPFHLILGRHGPFFYPGPAAQRKILDFVACSALQPDGFLVLGRDESKSFTTKVAPGQPGISSIPAPGCICGRGERLPSALFRVGGRRKKRRGGATTAFCSLCGPRLGLPGRMVWKKG</sequence>
<feature type="compositionally biased region" description="Acidic residues" evidence="1">
    <location>
        <begin position="98"/>
        <end position="115"/>
    </location>
</feature>
<dbReference type="AlphaFoldDB" id="A0A813FPF1"/>
<keyword evidence="4" id="KW-1185">Reference proteome</keyword>
<dbReference type="SMART" id="SM00138">
    <property type="entry name" value="MeTrc"/>
    <property type="match status" value="1"/>
</dbReference>
<evidence type="ECO:0000313" key="4">
    <source>
        <dbReference type="Proteomes" id="UP000654075"/>
    </source>
</evidence>
<dbReference type="Proteomes" id="UP000654075">
    <property type="component" value="Unassembled WGS sequence"/>
</dbReference>
<proteinExistence type="predicted"/>
<dbReference type="InterPro" id="IPR050903">
    <property type="entry name" value="Bact_Chemotaxis_MeTrfase"/>
</dbReference>
<name>A0A813FPF1_POLGL</name>
<dbReference type="GO" id="GO:0008757">
    <property type="term" value="F:S-adenosylmethionine-dependent methyltransferase activity"/>
    <property type="evidence" value="ECO:0007669"/>
    <property type="project" value="InterPro"/>
</dbReference>
<gene>
    <name evidence="3" type="ORF">PGLA1383_LOCUS30055</name>
</gene>
<feature type="domain" description="CheR-type methyltransferase" evidence="2">
    <location>
        <begin position="155"/>
        <end position="431"/>
    </location>
</feature>